<evidence type="ECO:0000256" key="2">
    <source>
        <dbReference type="PIRSR" id="PIRSR018571-1"/>
    </source>
</evidence>
<feature type="transmembrane region" description="Helical" evidence="3">
    <location>
        <begin position="61"/>
        <end position="78"/>
    </location>
</feature>
<feature type="transmembrane region" description="Helical" evidence="3">
    <location>
        <begin position="6"/>
        <end position="24"/>
    </location>
</feature>
<dbReference type="EC" id="3.4.23.-" evidence="1"/>
<dbReference type="Pfam" id="PF03419">
    <property type="entry name" value="Peptidase_U4"/>
    <property type="match status" value="1"/>
</dbReference>
<keyword evidence="1" id="KW-0064">Aspartyl protease</keyword>
<feature type="transmembrane region" description="Helical" evidence="3">
    <location>
        <begin position="118"/>
        <end position="137"/>
    </location>
</feature>
<reference evidence="4" key="1">
    <citation type="submission" date="2020-10" db="EMBL/GenBank/DDBJ databases">
        <authorList>
            <person name="Gilroy R."/>
        </authorList>
    </citation>
    <scope>NUCLEOTIDE SEQUENCE</scope>
    <source>
        <strain evidence="4">ChiBcec16-1751</strain>
    </source>
</reference>
<dbReference type="GO" id="GO:0004190">
    <property type="term" value="F:aspartic-type endopeptidase activity"/>
    <property type="evidence" value="ECO:0007669"/>
    <property type="project" value="UniProtKB-KW"/>
</dbReference>
<accession>A0A9D1JS76</accession>
<organism evidence="4 5">
    <name type="scientific">Candidatus Avoscillospira avistercoris</name>
    <dbReference type="NCBI Taxonomy" id="2840707"/>
    <lineage>
        <taxon>Bacteria</taxon>
        <taxon>Bacillati</taxon>
        <taxon>Bacillota</taxon>
        <taxon>Clostridia</taxon>
        <taxon>Eubacteriales</taxon>
        <taxon>Oscillospiraceae</taxon>
        <taxon>Oscillospiraceae incertae sedis</taxon>
        <taxon>Candidatus Avoscillospira</taxon>
    </lineage>
</organism>
<dbReference type="PIRSF" id="PIRSF018571">
    <property type="entry name" value="SpoIIGA"/>
    <property type="match status" value="1"/>
</dbReference>
<comment type="similarity">
    <text evidence="1">Belongs to the peptidase U4 family.</text>
</comment>
<keyword evidence="1" id="KW-0645">Protease</keyword>
<dbReference type="GO" id="GO:0006508">
    <property type="term" value="P:proteolysis"/>
    <property type="evidence" value="ECO:0007669"/>
    <property type="project" value="UniProtKB-KW"/>
</dbReference>
<dbReference type="InterPro" id="IPR005081">
    <property type="entry name" value="SpoIIGA"/>
</dbReference>
<proteinExistence type="inferred from homology"/>
<keyword evidence="1" id="KW-1003">Cell membrane</keyword>
<comment type="subcellular location">
    <subcellularLocation>
        <location evidence="1">Cell membrane</location>
    </subcellularLocation>
</comment>
<keyword evidence="3" id="KW-0812">Transmembrane</keyword>
<keyword evidence="1 3" id="KW-0472">Membrane</keyword>
<dbReference type="EMBL" id="DVJJ01000006">
    <property type="protein sequence ID" value="HIS63772.1"/>
    <property type="molecule type" value="Genomic_DNA"/>
</dbReference>
<evidence type="ECO:0000313" key="5">
    <source>
        <dbReference type="Proteomes" id="UP000886741"/>
    </source>
</evidence>
<evidence type="ECO:0000256" key="1">
    <source>
        <dbReference type="PIRNR" id="PIRNR018571"/>
    </source>
</evidence>
<comment type="function">
    <text evidence="1">Probable aspartic protease that is responsible for the proteolytic cleavage of the RNA polymerase sigma E factor (SigE/spoIIGB) to yield the active peptide in the mother cell during sporulation. Responds to a signal from the forespore that is triggered by the extracellular signal protein SpoIIR.</text>
</comment>
<keyword evidence="3" id="KW-1133">Transmembrane helix</keyword>
<evidence type="ECO:0000313" key="4">
    <source>
        <dbReference type="EMBL" id="HIS63772.1"/>
    </source>
</evidence>
<gene>
    <name evidence="4" type="ORF">IAA83_00190</name>
</gene>
<dbReference type="AlphaFoldDB" id="A0A9D1JS76"/>
<protein>
    <recommendedName>
        <fullName evidence="1">Sporulation sigma-E factor-processing peptidase</fullName>
        <ecNumber evidence="1">3.4.23.-</ecNumber>
    </recommendedName>
    <alternativeName>
        <fullName evidence="1">Membrane-associated aspartic protease</fullName>
    </alternativeName>
    <alternativeName>
        <fullName evidence="1">Stage II sporulation protein GA</fullName>
    </alternativeName>
</protein>
<comment type="caution">
    <text evidence="4">The sequence shown here is derived from an EMBL/GenBank/DDBJ whole genome shotgun (WGS) entry which is preliminary data.</text>
</comment>
<dbReference type="GO" id="GO:0005886">
    <property type="term" value="C:plasma membrane"/>
    <property type="evidence" value="ECO:0007669"/>
    <property type="project" value="UniProtKB-SubCell"/>
</dbReference>
<feature type="transmembrane region" description="Helical" evidence="3">
    <location>
        <begin position="36"/>
        <end position="55"/>
    </location>
</feature>
<dbReference type="Proteomes" id="UP000886741">
    <property type="component" value="Unassembled WGS sequence"/>
</dbReference>
<keyword evidence="1" id="KW-0749">Sporulation</keyword>
<keyword evidence="1" id="KW-0378">Hydrolase</keyword>
<dbReference type="GO" id="GO:0030436">
    <property type="term" value="P:asexual sporulation"/>
    <property type="evidence" value="ECO:0007669"/>
    <property type="project" value="InterPro"/>
</dbReference>
<name>A0A9D1JS76_9FIRM</name>
<sequence length="286" mass="29483">MTIYVDGLFLLNTVLNGLLLLGTARLGGAAVVWWRIVLGAVLGGGYAVAALVLPWPAVSGLAGKLLSAVAMTVCAFGLRRQTVKLGGVFLALSAALAGVVLAVVEIMGTGLMLVDGGAYYPVSGKALLLTAAAVYVLSRTVFAQLVRHTGGEVFPLELRSGSKAVKLTALRDTGNTLRDPVTNEEVVVAEWQTARGLLPPEAAALVDAAALRNPAELLPRLLTAMPSGKWRLIPFRAVGVSGGMLLAMRCDALRIGKRTVRGGVVAFSPTPVSDGGGYTALIGGSI</sequence>
<feature type="active site" evidence="2">
    <location>
        <position position="172"/>
    </location>
</feature>
<dbReference type="GO" id="GO:0030435">
    <property type="term" value="P:sporulation resulting in formation of a cellular spore"/>
    <property type="evidence" value="ECO:0007669"/>
    <property type="project" value="UniProtKB-KW"/>
</dbReference>
<reference evidence="4" key="2">
    <citation type="journal article" date="2021" name="PeerJ">
        <title>Extensive microbial diversity within the chicken gut microbiome revealed by metagenomics and culture.</title>
        <authorList>
            <person name="Gilroy R."/>
            <person name="Ravi A."/>
            <person name="Getino M."/>
            <person name="Pursley I."/>
            <person name="Horton D.L."/>
            <person name="Alikhan N.F."/>
            <person name="Baker D."/>
            <person name="Gharbi K."/>
            <person name="Hall N."/>
            <person name="Watson M."/>
            <person name="Adriaenssens E.M."/>
            <person name="Foster-Nyarko E."/>
            <person name="Jarju S."/>
            <person name="Secka A."/>
            <person name="Antonio M."/>
            <person name="Oren A."/>
            <person name="Chaudhuri R.R."/>
            <person name="La Ragione R."/>
            <person name="Hildebrand F."/>
            <person name="Pallen M.J."/>
        </authorList>
    </citation>
    <scope>NUCLEOTIDE SEQUENCE</scope>
    <source>
        <strain evidence="4">ChiBcec16-1751</strain>
    </source>
</reference>
<feature type="transmembrane region" description="Helical" evidence="3">
    <location>
        <begin position="85"/>
        <end position="106"/>
    </location>
</feature>
<evidence type="ECO:0000256" key="3">
    <source>
        <dbReference type="SAM" id="Phobius"/>
    </source>
</evidence>